<evidence type="ECO:0000313" key="1">
    <source>
        <dbReference type="EMBL" id="RFT14657.1"/>
    </source>
</evidence>
<organism evidence="1 2">
    <name type="scientific">Candidatus Saccharicenans subterraneus</name>
    <dbReference type="NCBI Taxonomy" id="2508984"/>
    <lineage>
        <taxon>Bacteria</taxon>
        <taxon>Candidatus Aminicenantota</taxon>
        <taxon>Candidatus Aminicenantia</taxon>
        <taxon>Candidatus Aminicenantales</taxon>
        <taxon>Candidatus Saccharicenantaceae</taxon>
        <taxon>Candidatus Saccharicenans</taxon>
    </lineage>
</organism>
<protein>
    <recommendedName>
        <fullName evidence="3">Diguanylate cyclase</fullName>
    </recommendedName>
</protein>
<dbReference type="AlphaFoldDB" id="A0A3E2BJ38"/>
<accession>A0A3E2BJ38</accession>
<proteinExistence type="predicted"/>
<name>A0A3E2BJ38_9BACT</name>
<evidence type="ECO:0008006" key="3">
    <source>
        <dbReference type="Google" id="ProtNLM"/>
    </source>
</evidence>
<dbReference type="EMBL" id="QUAH01000025">
    <property type="protein sequence ID" value="RFT14657.1"/>
    <property type="molecule type" value="Genomic_DNA"/>
</dbReference>
<comment type="caution">
    <text evidence="1">The sequence shown here is derived from an EMBL/GenBank/DDBJ whole genome shotgun (WGS) entry which is preliminary data.</text>
</comment>
<dbReference type="Gene3D" id="3.30.450.20">
    <property type="entry name" value="PAS domain"/>
    <property type="match status" value="1"/>
</dbReference>
<dbReference type="Proteomes" id="UP000257323">
    <property type="component" value="Unassembled WGS sequence"/>
</dbReference>
<sequence>MKPINDRDVTNQISTGDPHPWVKEFPARLVVIDKNNTIIDLTEQAARVLSPGGGPDLLGRSVLDCHPEQARAKLLELIQERKTNIYTYTREGQKYLVVQAPWTISGEFAGYFDLTIELPANLPHFDRDSK</sequence>
<gene>
    <name evidence="1" type="ORF">OP8BY_0142</name>
</gene>
<reference evidence="1 2" key="1">
    <citation type="submission" date="2018-08" db="EMBL/GenBank/DDBJ databases">
        <title>Genome analysis of the thermophilic bacterium of the candidate phylum Aminicenantes from deep subsurface aquifer revealed its physiology and ecological role.</title>
        <authorList>
            <person name="Kadnikov V.V."/>
            <person name="Mardanov A.V."/>
            <person name="Beletsky A.V."/>
            <person name="Karnachuk O.V."/>
            <person name="Ravin N.V."/>
        </authorList>
    </citation>
    <scope>NUCLEOTIDE SEQUENCE [LARGE SCALE GENOMIC DNA]</scope>
    <source>
        <strain evidence="1">BY38</strain>
    </source>
</reference>
<evidence type="ECO:0000313" key="2">
    <source>
        <dbReference type="Proteomes" id="UP000257323"/>
    </source>
</evidence>